<evidence type="ECO:0000313" key="1">
    <source>
        <dbReference type="EMBL" id="PRP82159.1"/>
    </source>
</evidence>
<organism evidence="1 2">
    <name type="scientific">Planoprotostelium fungivorum</name>
    <dbReference type="NCBI Taxonomy" id="1890364"/>
    <lineage>
        <taxon>Eukaryota</taxon>
        <taxon>Amoebozoa</taxon>
        <taxon>Evosea</taxon>
        <taxon>Variosea</taxon>
        <taxon>Cavosteliida</taxon>
        <taxon>Cavosteliaceae</taxon>
        <taxon>Planoprotostelium</taxon>
    </lineage>
</organism>
<dbReference type="EMBL" id="MDYQ01000109">
    <property type="protein sequence ID" value="PRP82159.1"/>
    <property type="molecule type" value="Genomic_DNA"/>
</dbReference>
<proteinExistence type="predicted"/>
<dbReference type="Proteomes" id="UP000241769">
    <property type="component" value="Unassembled WGS sequence"/>
</dbReference>
<accession>A0A2P6NDX3</accession>
<comment type="caution">
    <text evidence="1">The sequence shown here is derived from an EMBL/GenBank/DDBJ whole genome shotgun (WGS) entry which is preliminary data.</text>
</comment>
<sequence length="63" mass="7075">MSCIKFQVAPSCGCIYDHDVDHSRLAPCWESIFSVNRRPPPFLRQAFGIFTAYHVCCARASPA</sequence>
<evidence type="ECO:0000313" key="2">
    <source>
        <dbReference type="Proteomes" id="UP000241769"/>
    </source>
</evidence>
<reference evidence="1 2" key="1">
    <citation type="journal article" date="2018" name="Genome Biol. Evol.">
        <title>Multiple Roots of Fruiting Body Formation in Amoebozoa.</title>
        <authorList>
            <person name="Hillmann F."/>
            <person name="Forbes G."/>
            <person name="Novohradska S."/>
            <person name="Ferling I."/>
            <person name="Riege K."/>
            <person name="Groth M."/>
            <person name="Westermann M."/>
            <person name="Marz M."/>
            <person name="Spaller T."/>
            <person name="Winckler T."/>
            <person name="Schaap P."/>
            <person name="Glockner G."/>
        </authorList>
    </citation>
    <scope>NUCLEOTIDE SEQUENCE [LARGE SCALE GENOMIC DNA]</scope>
    <source>
        <strain evidence="1 2">Jena</strain>
    </source>
</reference>
<name>A0A2P6NDX3_9EUKA</name>
<dbReference type="InParanoid" id="A0A2P6NDX3"/>
<protein>
    <submittedName>
        <fullName evidence="1">Uncharacterized protein</fullName>
    </submittedName>
</protein>
<dbReference type="AlphaFoldDB" id="A0A2P6NDX3"/>
<gene>
    <name evidence="1" type="ORF">PROFUN_10430</name>
</gene>
<keyword evidence="2" id="KW-1185">Reference proteome</keyword>